<accession>A0A1I7DQB5</accession>
<dbReference type="PANTHER" id="PTHR38600:SF1">
    <property type="entry name" value="TRANSCRIPTIONAL REGULATORY PROTEIN"/>
    <property type="match status" value="1"/>
</dbReference>
<dbReference type="GO" id="GO:0003700">
    <property type="term" value="F:DNA-binding transcription factor activity"/>
    <property type="evidence" value="ECO:0007669"/>
    <property type="project" value="InterPro"/>
</dbReference>
<protein>
    <submittedName>
        <fullName evidence="2">Transcriptional regulator, ArsR family</fullName>
    </submittedName>
</protein>
<dbReference type="PROSITE" id="PS50987">
    <property type="entry name" value="HTH_ARSR_2"/>
    <property type="match status" value="1"/>
</dbReference>
<evidence type="ECO:0000313" key="3">
    <source>
        <dbReference type="Proteomes" id="UP000183371"/>
    </source>
</evidence>
<dbReference type="Gene3D" id="1.10.10.10">
    <property type="entry name" value="Winged helix-like DNA-binding domain superfamily/Winged helix DNA-binding domain"/>
    <property type="match status" value="1"/>
</dbReference>
<evidence type="ECO:0000259" key="1">
    <source>
        <dbReference type="PROSITE" id="PS50987"/>
    </source>
</evidence>
<dbReference type="SUPFAM" id="SSF46785">
    <property type="entry name" value="Winged helix' DNA-binding domain"/>
    <property type="match status" value="1"/>
</dbReference>
<dbReference type="Pfam" id="PF01022">
    <property type="entry name" value="HTH_5"/>
    <property type="match status" value="1"/>
</dbReference>
<dbReference type="AlphaFoldDB" id="A0A1I7DQB5"/>
<keyword evidence="3" id="KW-1185">Reference proteome</keyword>
<evidence type="ECO:0000313" key="2">
    <source>
        <dbReference type="EMBL" id="SFU13853.1"/>
    </source>
</evidence>
<dbReference type="InterPro" id="IPR036390">
    <property type="entry name" value="WH_DNA-bd_sf"/>
</dbReference>
<dbReference type="NCBIfam" id="NF033788">
    <property type="entry name" value="HTH_metalloreg"/>
    <property type="match status" value="1"/>
</dbReference>
<dbReference type="CDD" id="cd00090">
    <property type="entry name" value="HTH_ARSR"/>
    <property type="match status" value="1"/>
</dbReference>
<dbReference type="InterPro" id="IPR001845">
    <property type="entry name" value="HTH_ArsR_DNA-bd_dom"/>
</dbReference>
<dbReference type="Proteomes" id="UP000183371">
    <property type="component" value="Unassembled WGS sequence"/>
</dbReference>
<dbReference type="InterPro" id="IPR011991">
    <property type="entry name" value="ArsR-like_HTH"/>
</dbReference>
<dbReference type="InterPro" id="IPR036388">
    <property type="entry name" value="WH-like_DNA-bd_sf"/>
</dbReference>
<name>A0A1I7DQB5_9HYPH</name>
<organism evidence="2 3">
    <name type="scientific">Pseudovibrio denitrificans</name>
    <dbReference type="NCBI Taxonomy" id="258256"/>
    <lineage>
        <taxon>Bacteria</taxon>
        <taxon>Pseudomonadati</taxon>
        <taxon>Pseudomonadota</taxon>
        <taxon>Alphaproteobacteria</taxon>
        <taxon>Hyphomicrobiales</taxon>
        <taxon>Stappiaceae</taxon>
        <taxon>Pseudovibrio</taxon>
    </lineage>
</organism>
<dbReference type="SMART" id="SM00418">
    <property type="entry name" value="HTH_ARSR"/>
    <property type="match status" value="1"/>
</dbReference>
<feature type="domain" description="HTH arsR-type" evidence="1">
    <location>
        <begin position="1"/>
        <end position="90"/>
    </location>
</feature>
<sequence>MIDLNTTFAALANPVRRQMLDDLLHGSKTVKELSHHHDMTPGAISQHLKVLEEAQLIKRTVKGREHHCELATAGLDPMLEWTERHKAFWQQKLASFGAYLEKQGDGDG</sequence>
<dbReference type="PANTHER" id="PTHR38600">
    <property type="entry name" value="TRANSCRIPTIONAL REGULATORY PROTEIN"/>
    <property type="match status" value="1"/>
</dbReference>
<dbReference type="RefSeq" id="WP_054785624.1">
    <property type="nucleotide sequence ID" value="NZ_FPBD01000009.1"/>
</dbReference>
<dbReference type="EMBL" id="FPBD01000009">
    <property type="protein sequence ID" value="SFU13853.1"/>
    <property type="molecule type" value="Genomic_DNA"/>
</dbReference>
<reference evidence="3" key="1">
    <citation type="submission" date="2016-10" db="EMBL/GenBank/DDBJ databases">
        <authorList>
            <person name="Varghese N."/>
            <person name="Submissions S."/>
        </authorList>
    </citation>
    <scope>NUCLEOTIDE SEQUENCE [LARGE SCALE GENOMIC DNA]</scope>
    <source>
        <strain evidence="3">DSM 17465</strain>
    </source>
</reference>
<gene>
    <name evidence="2" type="ORF">SAMN05444141_109328</name>
</gene>
<proteinExistence type="predicted"/>